<dbReference type="OrthoDB" id="5792777at2"/>
<dbReference type="Proteomes" id="UP000321816">
    <property type="component" value="Chromosome"/>
</dbReference>
<dbReference type="EMBL" id="CP144914">
    <property type="protein sequence ID" value="WWD80598.1"/>
    <property type="molecule type" value="Genomic_DNA"/>
</dbReference>
<dbReference type="PANTHER" id="PTHR16128:SF5">
    <property type="entry name" value="FAD_NAD(P)-BINDING OXIDOREDUCTASE FAMILY PROTEIN"/>
    <property type="match status" value="1"/>
</dbReference>
<name>A0A5C7F042_9BACI</name>
<reference evidence="2 3" key="1">
    <citation type="submission" date="2024-01" db="EMBL/GenBank/DDBJ databases">
        <title>Complete Genome Sequence of Alkalicoccus halolimnae BZ-SZ-XJ29T, a Moderately Halophilic Bacterium Isolated from a Salt Lake.</title>
        <authorList>
            <person name="Zhao B."/>
        </authorList>
    </citation>
    <scope>NUCLEOTIDE SEQUENCE [LARGE SCALE GENOMIC DNA]</scope>
    <source>
        <strain evidence="2 3">BZ-SZ-XJ29</strain>
    </source>
</reference>
<protein>
    <submittedName>
        <fullName evidence="2">FAD-dependent oxidoreductase</fullName>
    </submittedName>
</protein>
<dbReference type="Gene3D" id="3.50.50.60">
    <property type="entry name" value="FAD/NAD(P)-binding domain"/>
    <property type="match status" value="1"/>
</dbReference>
<proteinExistence type="predicted"/>
<keyword evidence="3" id="KW-1185">Reference proteome</keyword>
<dbReference type="Gene3D" id="3.90.660.10">
    <property type="match status" value="1"/>
</dbReference>
<dbReference type="GO" id="GO:0016491">
    <property type="term" value="F:oxidoreductase activity"/>
    <property type="evidence" value="ECO:0007669"/>
    <property type="project" value="InterPro"/>
</dbReference>
<dbReference type="AlphaFoldDB" id="A0A5C7F042"/>
<dbReference type="Pfam" id="PF01593">
    <property type="entry name" value="Amino_oxidase"/>
    <property type="match status" value="1"/>
</dbReference>
<dbReference type="KEGG" id="ahal:FTX54_003245"/>
<dbReference type="PANTHER" id="PTHR16128">
    <property type="entry name" value="FAD/NAD(P)-BINDING OXIDOREDUCTASE FAMILY PROTEIN"/>
    <property type="match status" value="1"/>
</dbReference>
<accession>A0A5C7F042</accession>
<organism evidence="2 3">
    <name type="scientific">Alkalicoccus halolimnae</name>
    <dbReference type="NCBI Taxonomy" id="1667239"/>
    <lineage>
        <taxon>Bacteria</taxon>
        <taxon>Bacillati</taxon>
        <taxon>Bacillota</taxon>
        <taxon>Bacilli</taxon>
        <taxon>Bacillales</taxon>
        <taxon>Bacillaceae</taxon>
        <taxon>Alkalicoccus</taxon>
    </lineage>
</organism>
<evidence type="ECO:0000313" key="3">
    <source>
        <dbReference type="Proteomes" id="UP000321816"/>
    </source>
</evidence>
<dbReference type="InterPro" id="IPR002937">
    <property type="entry name" value="Amino_oxidase"/>
</dbReference>
<dbReference type="SUPFAM" id="SSF51905">
    <property type="entry name" value="FAD/NAD(P)-binding domain"/>
    <property type="match status" value="1"/>
</dbReference>
<feature type="domain" description="Amine oxidase" evidence="1">
    <location>
        <begin position="63"/>
        <end position="317"/>
    </location>
</feature>
<dbReference type="InterPro" id="IPR036188">
    <property type="entry name" value="FAD/NAD-bd_sf"/>
</dbReference>
<sequence length="322" mass="35568">MQIAIIGGGMAGIFAAGRLKELGHSPFIIEKSRSVGGRMATRRINRGQADHGAQFFTVRSETMQKYTDSWLEQGIVKHWFGGRYPRYTGVDGMNGFAKVLAENLDMILQEKIIRIEADKQSVTLASEDGELYFADAAVITPPVPQALELIENSALHLNDTTKAALAAGSFRPCFVGLFELEEAFEIGTHGIVDEDLPPGVDKIAANDQKGISPVPLLSVYMTGDWSTNHFEKSDEEVLTALQEAATPYLREARIKSSQLKRWKFSEALHTYNQPYLQLDDYPIYVAGDSFLTKEDESGKTRIESAALSGFHTAEAIISRFNS</sequence>
<evidence type="ECO:0000259" key="1">
    <source>
        <dbReference type="Pfam" id="PF01593"/>
    </source>
</evidence>
<evidence type="ECO:0000313" key="2">
    <source>
        <dbReference type="EMBL" id="WWD80598.1"/>
    </source>
</evidence>
<dbReference type="RefSeq" id="WP_147805071.1">
    <property type="nucleotide sequence ID" value="NZ_CP144914.1"/>
</dbReference>
<gene>
    <name evidence="2" type="ORF">FTX54_003245</name>
</gene>